<feature type="region of interest" description="Disordered" evidence="1">
    <location>
        <begin position="468"/>
        <end position="495"/>
    </location>
</feature>
<feature type="compositionally biased region" description="Polar residues" evidence="1">
    <location>
        <begin position="839"/>
        <end position="850"/>
    </location>
</feature>
<feature type="region of interest" description="Disordered" evidence="1">
    <location>
        <begin position="800"/>
        <end position="935"/>
    </location>
</feature>
<dbReference type="InterPro" id="IPR007557">
    <property type="entry name" value="PSP1_C"/>
</dbReference>
<evidence type="ECO:0000313" key="4">
    <source>
        <dbReference type="Proteomes" id="UP001194696"/>
    </source>
</evidence>
<feature type="compositionally biased region" description="Polar residues" evidence="1">
    <location>
        <begin position="906"/>
        <end position="923"/>
    </location>
</feature>
<name>A0ABQ7KJT4_9FUNG</name>
<feature type="region of interest" description="Disordered" evidence="1">
    <location>
        <begin position="106"/>
        <end position="139"/>
    </location>
</feature>
<dbReference type="Pfam" id="PF04468">
    <property type="entry name" value="PSP1"/>
    <property type="match status" value="1"/>
</dbReference>
<dbReference type="PANTHER" id="PTHR43830:SF3">
    <property type="entry name" value="PROTEIN PSP1"/>
    <property type="match status" value="1"/>
</dbReference>
<feature type="compositionally biased region" description="Low complexity" evidence="1">
    <location>
        <begin position="106"/>
        <end position="134"/>
    </location>
</feature>
<evidence type="ECO:0000313" key="3">
    <source>
        <dbReference type="EMBL" id="KAG0298912.1"/>
    </source>
</evidence>
<dbReference type="PROSITE" id="PS51411">
    <property type="entry name" value="PSP1_C"/>
    <property type="match status" value="1"/>
</dbReference>
<feature type="compositionally biased region" description="Basic and acidic residues" evidence="1">
    <location>
        <begin position="60"/>
        <end position="70"/>
    </location>
</feature>
<organism evidence="3 4">
    <name type="scientific">Linnemannia gamsii</name>
    <dbReference type="NCBI Taxonomy" id="64522"/>
    <lineage>
        <taxon>Eukaryota</taxon>
        <taxon>Fungi</taxon>
        <taxon>Fungi incertae sedis</taxon>
        <taxon>Mucoromycota</taxon>
        <taxon>Mortierellomycotina</taxon>
        <taxon>Mortierellomycetes</taxon>
        <taxon>Mortierellales</taxon>
        <taxon>Mortierellaceae</taxon>
        <taxon>Linnemannia</taxon>
    </lineage>
</organism>
<feature type="compositionally biased region" description="Basic residues" evidence="1">
    <location>
        <begin position="818"/>
        <end position="838"/>
    </location>
</feature>
<feature type="region of interest" description="Disordered" evidence="1">
    <location>
        <begin position="310"/>
        <end position="336"/>
    </location>
</feature>
<feature type="region of interest" description="Disordered" evidence="1">
    <location>
        <begin position="230"/>
        <end position="249"/>
    </location>
</feature>
<sequence length="935" mass="101240">MENSPSGLVTPPLVSPRPIQSQKTSSSSSDNNNRNNISSSSGGDWKVVGSPPRRPLLSPPEERERHRTLQEVDTTTVEANINNRAIASTTITLPADAPDLADSTLSSMSASLTTESSSSSSSASSASNPASPTMPQYRQGLPRIHTGKELSATGYQTTTHTGSSNTQQGLFYAVGGPISPFARDSFVDDSTPHPMHFKSSSTGSLGSAALESLTFHSLLGEQGPSLLSAHSLGGEAGAKRGSLKQNGSALESPLAMSSFAWDGQASRELSNASTANNRTGNRVSTTVDSLPSLGSPLDGRSTYYSLHMQTSRLTDDSNAGTPKTTRSMSFSEPSFSNAFGLGTTKSGYDQDDEDVLRYRPPLATMDEELEDPSEAPRMARTRSFSTSAALGSSVFSGGLSTSLFSAPSAQDPFGVSTGPLGGSALTMGNDAATQLNRRLSGAGLAWPSPNGPDILPLNHRRSITSTSGYNAPIWESSGPFQPLSPSSERDRQQDRQVITRRFSVAPSSGLQNYDAFLDEAESSSPSALGSFNRYPQDADTIQQSPRRHSVAVPGGSYLRSTTTSFDLTSSFDGLRLDDSERSGGHGWGAGDGLLEEDEYQGNVGNTKDLGKGLSLGQLPHRGSLFMVEFKAGRSDLFYTSENSGLNLKTGDLVMVEADRGKDLGKITNDSITPQQIQALQAQQAENAALQAQQDGGNGGHRAPKEIHPKRIFSLAQSSEIAQLVSKNQDEIEAMIMCQTKVRQKRLPMEVINAEYQWDRRKLTFYFTAERRIDFRELVRDLFKMYKTRIWMYALSPSMASSSNIGPQSSSPPPTPSAHQHHHHHHQQQRQHHITRHHVNSASGISSPTSPRSHHQRLPTPKTPLSPYHASPYGHHYPTTQPSYPQYPQVPTGFQPQQHQQSRQHHIPTQFSPPQVFSTHSQYQQHHHLSFAPTSP</sequence>
<proteinExistence type="predicted"/>
<keyword evidence="4" id="KW-1185">Reference proteome</keyword>
<accession>A0ABQ7KJT4</accession>
<feature type="domain" description="PSP1 C-terminal" evidence="2">
    <location>
        <begin position="709"/>
        <end position="794"/>
    </location>
</feature>
<dbReference type="InterPro" id="IPR047767">
    <property type="entry name" value="PSP1-like"/>
</dbReference>
<dbReference type="PANTHER" id="PTHR43830">
    <property type="entry name" value="PROTEIN PSP1"/>
    <property type="match status" value="1"/>
</dbReference>
<evidence type="ECO:0000259" key="2">
    <source>
        <dbReference type="PROSITE" id="PS51411"/>
    </source>
</evidence>
<dbReference type="NCBIfam" id="NF041131">
    <property type="entry name" value="RicT_YaaT_fam"/>
    <property type="match status" value="1"/>
</dbReference>
<gene>
    <name evidence="3" type="ORF">BGZ96_004219</name>
</gene>
<evidence type="ECO:0000256" key="1">
    <source>
        <dbReference type="SAM" id="MobiDB-lite"/>
    </source>
</evidence>
<dbReference type="EMBL" id="JAAAIM010000002">
    <property type="protein sequence ID" value="KAG0298912.1"/>
    <property type="molecule type" value="Genomic_DNA"/>
</dbReference>
<feature type="compositionally biased region" description="Low complexity" evidence="1">
    <location>
        <begin position="25"/>
        <end position="41"/>
    </location>
</feature>
<dbReference type="Proteomes" id="UP001194696">
    <property type="component" value="Unassembled WGS sequence"/>
</dbReference>
<feature type="region of interest" description="Disordered" evidence="1">
    <location>
        <begin position="1"/>
        <end position="75"/>
    </location>
</feature>
<protein>
    <recommendedName>
        <fullName evidence="2">PSP1 C-terminal domain-containing protein</fullName>
    </recommendedName>
</protein>
<feature type="compositionally biased region" description="Low complexity" evidence="1">
    <location>
        <begin position="876"/>
        <end position="900"/>
    </location>
</feature>
<comment type="caution">
    <text evidence="3">The sequence shown here is derived from an EMBL/GenBank/DDBJ whole genome shotgun (WGS) entry which is preliminary data.</text>
</comment>
<feature type="compositionally biased region" description="Polar residues" evidence="1">
    <location>
        <begin position="270"/>
        <end position="289"/>
    </location>
</feature>
<reference evidence="3 4" key="1">
    <citation type="journal article" date="2020" name="Fungal Divers.">
        <title>Resolving the Mortierellaceae phylogeny through synthesis of multi-gene phylogenetics and phylogenomics.</title>
        <authorList>
            <person name="Vandepol N."/>
            <person name="Liber J."/>
            <person name="Desiro A."/>
            <person name="Na H."/>
            <person name="Kennedy M."/>
            <person name="Barry K."/>
            <person name="Grigoriev I.V."/>
            <person name="Miller A.N."/>
            <person name="O'Donnell K."/>
            <person name="Stajich J.E."/>
            <person name="Bonito G."/>
        </authorList>
    </citation>
    <scope>NUCLEOTIDE SEQUENCE [LARGE SCALE GENOMIC DNA]</scope>
    <source>
        <strain evidence="3 4">AD045</strain>
    </source>
</reference>
<feature type="region of interest" description="Disordered" evidence="1">
    <location>
        <begin position="270"/>
        <end position="294"/>
    </location>
</feature>